<dbReference type="GO" id="GO:0005886">
    <property type="term" value="C:plasma membrane"/>
    <property type="evidence" value="ECO:0007669"/>
    <property type="project" value="UniProtKB-SubCell"/>
</dbReference>
<evidence type="ECO:0000259" key="8">
    <source>
        <dbReference type="PROSITE" id="PS50893"/>
    </source>
</evidence>
<dbReference type="PANTHER" id="PTHR43297">
    <property type="entry name" value="OLIGOPEPTIDE TRANSPORT ATP-BINDING PROTEIN APPD"/>
    <property type="match status" value="1"/>
</dbReference>
<evidence type="ECO:0000256" key="4">
    <source>
        <dbReference type="ARBA" id="ARBA00022475"/>
    </source>
</evidence>
<dbReference type="Proteomes" id="UP000594688">
    <property type="component" value="Chromosome"/>
</dbReference>
<gene>
    <name evidence="9" type="ORF">G3M70_17500</name>
</gene>
<dbReference type="NCBIfam" id="NF007739">
    <property type="entry name" value="PRK10419.1"/>
    <property type="match status" value="2"/>
</dbReference>
<accession>A0A7T0G1L3</accession>
<evidence type="ECO:0000256" key="2">
    <source>
        <dbReference type="ARBA" id="ARBA00005417"/>
    </source>
</evidence>
<dbReference type="PROSITE" id="PS50893">
    <property type="entry name" value="ABC_TRANSPORTER_2"/>
    <property type="match status" value="2"/>
</dbReference>
<keyword evidence="6 9" id="KW-0067">ATP-binding</keyword>
<dbReference type="EMBL" id="CP048685">
    <property type="protein sequence ID" value="QPJ63574.1"/>
    <property type="molecule type" value="Genomic_DNA"/>
</dbReference>
<feature type="domain" description="ABC transporter" evidence="8">
    <location>
        <begin position="2"/>
        <end position="253"/>
    </location>
</feature>
<keyword evidence="4" id="KW-1003">Cell membrane</keyword>
<comment type="subcellular location">
    <subcellularLocation>
        <location evidence="1">Cell inner membrane</location>
        <topology evidence="1">Peripheral membrane protein</topology>
    </subcellularLocation>
</comment>
<evidence type="ECO:0000313" key="10">
    <source>
        <dbReference type="Proteomes" id="UP000594688"/>
    </source>
</evidence>
<dbReference type="InterPro" id="IPR017871">
    <property type="entry name" value="ABC_transporter-like_CS"/>
</dbReference>
<evidence type="ECO:0000256" key="3">
    <source>
        <dbReference type="ARBA" id="ARBA00022448"/>
    </source>
</evidence>
<dbReference type="SUPFAM" id="SSF52540">
    <property type="entry name" value="P-loop containing nucleoside triphosphate hydrolases"/>
    <property type="match status" value="2"/>
</dbReference>
<evidence type="ECO:0000256" key="7">
    <source>
        <dbReference type="ARBA" id="ARBA00023136"/>
    </source>
</evidence>
<dbReference type="GO" id="GO:0005524">
    <property type="term" value="F:ATP binding"/>
    <property type="evidence" value="ECO:0007669"/>
    <property type="project" value="UniProtKB-KW"/>
</dbReference>
<keyword evidence="7" id="KW-0472">Membrane</keyword>
<dbReference type="CDD" id="cd03257">
    <property type="entry name" value="ABC_NikE_OppD_transporters"/>
    <property type="match status" value="2"/>
</dbReference>
<dbReference type="KEGG" id="nli:G3M70_17500"/>
<feature type="domain" description="ABC transporter" evidence="8">
    <location>
        <begin position="345"/>
        <end position="596"/>
    </location>
</feature>
<dbReference type="InterPro" id="IPR013563">
    <property type="entry name" value="Oligopep_ABC_C"/>
</dbReference>
<dbReference type="Gene3D" id="3.40.50.300">
    <property type="entry name" value="P-loop containing nucleotide triphosphate hydrolases"/>
    <property type="match status" value="2"/>
</dbReference>
<keyword evidence="5" id="KW-0547">Nucleotide-binding</keyword>
<dbReference type="InterPro" id="IPR003439">
    <property type="entry name" value="ABC_transporter-like_ATP-bd"/>
</dbReference>
<dbReference type="Pfam" id="PF08352">
    <property type="entry name" value="oligo_HPY"/>
    <property type="match status" value="2"/>
</dbReference>
<dbReference type="NCBIfam" id="NF008453">
    <property type="entry name" value="PRK11308.1"/>
    <property type="match status" value="2"/>
</dbReference>
<dbReference type="PROSITE" id="PS00211">
    <property type="entry name" value="ABC_TRANSPORTER_1"/>
    <property type="match status" value="2"/>
</dbReference>
<evidence type="ECO:0000256" key="1">
    <source>
        <dbReference type="ARBA" id="ARBA00004417"/>
    </source>
</evidence>
<proteinExistence type="inferred from homology"/>
<sequence length="670" mass="75140">MLKVENLKTHFKVGFDKTARAVDGISFELESGKTLAMVGESGCGKSQTALSIMRLVAENGFHPEGRILMEGRDLFSLDEDEMRSIRGNDIAMIFQEPMTSLNPLYKVGNQLEEPLRLHRQMQKGPARQTAIELLDQVGIPDPERRIDTYPHELSGGMKQRVMIAMALACEPKVLIADEPTTALDVTIQAQVLRLMSDLQQQKGMAILLITHDMGIVNQMADNVSIMYAGKIVEQGTREQVFSQMGHPYTRRLLDSIPKSGDSPYLLNTIPGLVPPATEYGTGCRFADRCEYTFDDCHTIDPEEIPLEPGHRVSCLLHESEKEFPKLESEERQPAPSKKIENDNLISIRNVKTWFPVHKGVFRRVANYVKAVDNIDLDIKRGSTVALVGESGCGKTTLGESILRLNREVRGQITFDGKQVMDLDSGDLKDMRQHMQIVFQDPYGSLSPRMRIFEIVGEGLKIHYPEIKGAELRKKIDDVLEEVGLHASVADRYPHEFSGGQRQRISIARALILEPEFLVLDEPTSALDVSVQAQVLNLLRDLQSRRGLTYLFITHNLNVVEYIADQVAIMYLGRVVEYSNVKNLFANPRHPYTRSLLEAVPSLGERVPFKTIVGDVPSPLNPPPGCHFHPRCPIYLAEQEGSPLQQNCKNVYPEETPLESGYARCHAVDKP</sequence>
<dbReference type="Pfam" id="PF00005">
    <property type="entry name" value="ABC_tran"/>
    <property type="match status" value="2"/>
</dbReference>
<dbReference type="GO" id="GO:0015833">
    <property type="term" value="P:peptide transport"/>
    <property type="evidence" value="ECO:0007669"/>
    <property type="project" value="InterPro"/>
</dbReference>
<dbReference type="PANTHER" id="PTHR43297:SF2">
    <property type="entry name" value="DIPEPTIDE TRANSPORT ATP-BINDING PROTEIN DPPD"/>
    <property type="match status" value="1"/>
</dbReference>
<evidence type="ECO:0000256" key="5">
    <source>
        <dbReference type="ARBA" id="ARBA00022741"/>
    </source>
</evidence>
<keyword evidence="3" id="KW-0813">Transport</keyword>
<protein>
    <submittedName>
        <fullName evidence="9">Dipeptide ABC transporter ATP-binding protein</fullName>
    </submittedName>
</protein>
<dbReference type="GO" id="GO:0016887">
    <property type="term" value="F:ATP hydrolysis activity"/>
    <property type="evidence" value="ECO:0007669"/>
    <property type="project" value="InterPro"/>
</dbReference>
<dbReference type="AlphaFoldDB" id="A0A7T0G1L3"/>
<evidence type="ECO:0000313" key="9">
    <source>
        <dbReference type="EMBL" id="QPJ63574.1"/>
    </source>
</evidence>
<name>A0A7T0G1L3_9BACT</name>
<evidence type="ECO:0000256" key="6">
    <source>
        <dbReference type="ARBA" id="ARBA00022840"/>
    </source>
</evidence>
<organism evidence="9 10">
    <name type="scientific">Candidatus Nitronauta litoralis</name>
    <dbReference type="NCBI Taxonomy" id="2705533"/>
    <lineage>
        <taxon>Bacteria</taxon>
        <taxon>Pseudomonadati</taxon>
        <taxon>Nitrospinota/Tectimicrobiota group</taxon>
        <taxon>Nitrospinota</taxon>
        <taxon>Nitrospinia</taxon>
        <taxon>Nitrospinales</taxon>
        <taxon>Nitrospinaceae</taxon>
        <taxon>Candidatus Nitronauta</taxon>
    </lineage>
</organism>
<dbReference type="NCBIfam" id="TIGR01727">
    <property type="entry name" value="oligo_HPY"/>
    <property type="match status" value="2"/>
</dbReference>
<dbReference type="InterPro" id="IPR003593">
    <property type="entry name" value="AAA+_ATPase"/>
</dbReference>
<reference evidence="9 10" key="1">
    <citation type="submission" date="2020-02" db="EMBL/GenBank/DDBJ databases">
        <title>Genomic and physiological characterization of two novel Nitrospinaceae genera.</title>
        <authorList>
            <person name="Mueller A.J."/>
            <person name="Jung M.-Y."/>
            <person name="Strachan C.R."/>
            <person name="Herbold C.W."/>
            <person name="Kirkegaard R.H."/>
            <person name="Daims H."/>
        </authorList>
    </citation>
    <scope>NUCLEOTIDE SEQUENCE [LARGE SCALE GENOMIC DNA]</scope>
    <source>
        <strain evidence="9">EB</strain>
    </source>
</reference>
<dbReference type="InterPro" id="IPR027417">
    <property type="entry name" value="P-loop_NTPase"/>
</dbReference>
<dbReference type="SMART" id="SM00382">
    <property type="entry name" value="AAA"/>
    <property type="match status" value="2"/>
</dbReference>
<comment type="similarity">
    <text evidence="2">Belongs to the ABC transporter superfamily.</text>
</comment>
<dbReference type="InterPro" id="IPR050388">
    <property type="entry name" value="ABC_Ni/Peptide_Import"/>
</dbReference>
<dbReference type="FunFam" id="3.40.50.300:FF:000016">
    <property type="entry name" value="Oligopeptide ABC transporter ATP-binding component"/>
    <property type="match status" value="2"/>
</dbReference>